<keyword evidence="4 9" id="KW-0489">Methyltransferase</keyword>
<evidence type="ECO:0000313" key="9">
    <source>
        <dbReference type="EMBL" id="SEG55797.1"/>
    </source>
</evidence>
<dbReference type="RefSeq" id="WP_103938763.1">
    <property type="nucleotide sequence ID" value="NZ_FNVO01000006.1"/>
</dbReference>
<keyword evidence="5 9" id="KW-0808">Transferase</keyword>
<dbReference type="SUPFAM" id="SSF53790">
    <property type="entry name" value="Tetrapyrrole methylase"/>
    <property type="match status" value="1"/>
</dbReference>
<evidence type="ECO:0000256" key="2">
    <source>
        <dbReference type="ARBA" id="ARBA00005879"/>
    </source>
</evidence>
<dbReference type="UniPathway" id="UPA00148"/>
<dbReference type="OrthoDB" id="5293267at2"/>
<keyword evidence="3" id="KW-0169">Cobalamin biosynthesis</keyword>
<protein>
    <submittedName>
        <fullName evidence="9">Precorrin-2 C20-methyltransferase /cobalt-factor II C20-methyltransferase</fullName>
    </submittedName>
</protein>
<evidence type="ECO:0000256" key="5">
    <source>
        <dbReference type="ARBA" id="ARBA00022679"/>
    </source>
</evidence>
<feature type="domain" description="Tetrapyrrole methylase" evidence="8">
    <location>
        <begin position="2"/>
        <end position="211"/>
    </location>
</feature>
<evidence type="ECO:0000256" key="1">
    <source>
        <dbReference type="ARBA" id="ARBA00004953"/>
    </source>
</evidence>
<dbReference type="InterPro" id="IPR012382">
    <property type="entry name" value="CobI/CbiL"/>
</dbReference>
<proteinExistence type="inferred from homology"/>
<evidence type="ECO:0000259" key="8">
    <source>
        <dbReference type="Pfam" id="PF00590"/>
    </source>
</evidence>
<dbReference type="InterPro" id="IPR000878">
    <property type="entry name" value="4pyrrol_Mease"/>
</dbReference>
<name>A0A1H6B6E9_9ACTN</name>
<keyword evidence="10" id="KW-1185">Reference proteome</keyword>
<dbReference type="PANTHER" id="PTHR43467:SF2">
    <property type="entry name" value="COBALT-PRECORRIN-2 C(20)-METHYLTRANSFERASE"/>
    <property type="match status" value="1"/>
</dbReference>
<dbReference type="GO" id="GO:0009236">
    <property type="term" value="P:cobalamin biosynthetic process"/>
    <property type="evidence" value="ECO:0007669"/>
    <property type="project" value="UniProtKB-UniRule"/>
</dbReference>
<dbReference type="PANTHER" id="PTHR43467">
    <property type="entry name" value="COBALT-PRECORRIN-2 C(20)-METHYLTRANSFERASE"/>
    <property type="match status" value="1"/>
</dbReference>
<dbReference type="InterPro" id="IPR006364">
    <property type="entry name" value="CobI/CbiL/CobIJ_dom"/>
</dbReference>
<accession>A0A1H6B6E9</accession>
<evidence type="ECO:0000256" key="4">
    <source>
        <dbReference type="ARBA" id="ARBA00022603"/>
    </source>
</evidence>
<dbReference type="Proteomes" id="UP000236723">
    <property type="component" value="Unassembled WGS sequence"/>
</dbReference>
<dbReference type="InterPro" id="IPR014777">
    <property type="entry name" value="4pyrrole_Mease_sub1"/>
</dbReference>
<dbReference type="Gene3D" id="3.30.950.10">
    <property type="entry name" value="Methyltransferase, Cobalt-precorrin-4 Transmethylase, Domain 2"/>
    <property type="match status" value="1"/>
</dbReference>
<reference evidence="10" key="1">
    <citation type="submission" date="2016-10" db="EMBL/GenBank/DDBJ databases">
        <authorList>
            <person name="Varghese N."/>
            <person name="Submissions S."/>
        </authorList>
    </citation>
    <scope>NUCLEOTIDE SEQUENCE [LARGE SCALE GENOMIC DNA]</scope>
    <source>
        <strain evidence="10">DSM 43163</strain>
    </source>
</reference>
<dbReference type="InterPro" id="IPR014776">
    <property type="entry name" value="4pyrrole_Mease_sub2"/>
</dbReference>
<dbReference type="Pfam" id="PF00590">
    <property type="entry name" value="TP_methylase"/>
    <property type="match status" value="1"/>
</dbReference>
<evidence type="ECO:0000256" key="6">
    <source>
        <dbReference type="ARBA" id="ARBA00022691"/>
    </source>
</evidence>
<dbReference type="GO" id="GO:0030788">
    <property type="term" value="F:precorrin-2 C20-methyltransferase activity"/>
    <property type="evidence" value="ECO:0007669"/>
    <property type="project" value="InterPro"/>
</dbReference>
<dbReference type="AlphaFoldDB" id="A0A1H6B6E9"/>
<dbReference type="NCBIfam" id="TIGR01467">
    <property type="entry name" value="cobI_cbiL"/>
    <property type="match status" value="1"/>
</dbReference>
<dbReference type="GO" id="GO:0032259">
    <property type="term" value="P:methylation"/>
    <property type="evidence" value="ECO:0007669"/>
    <property type="project" value="UniProtKB-KW"/>
</dbReference>
<comment type="similarity">
    <text evidence="2 7">Belongs to the precorrin methyltransferase family.</text>
</comment>
<evidence type="ECO:0000313" key="10">
    <source>
        <dbReference type="Proteomes" id="UP000236723"/>
    </source>
</evidence>
<dbReference type="Gene3D" id="3.40.1010.10">
    <property type="entry name" value="Cobalt-precorrin-4 Transmethylase, Domain 1"/>
    <property type="match status" value="1"/>
</dbReference>
<evidence type="ECO:0000256" key="7">
    <source>
        <dbReference type="PIRNR" id="PIRNR036427"/>
    </source>
</evidence>
<dbReference type="PIRSF" id="PIRSF036427">
    <property type="entry name" value="Precrrn-2_mtase"/>
    <property type="match status" value="1"/>
</dbReference>
<dbReference type="EMBL" id="FNVO01000006">
    <property type="protein sequence ID" value="SEG55797.1"/>
    <property type="molecule type" value="Genomic_DNA"/>
</dbReference>
<keyword evidence="6" id="KW-0949">S-adenosyl-L-methionine</keyword>
<evidence type="ECO:0000256" key="3">
    <source>
        <dbReference type="ARBA" id="ARBA00022573"/>
    </source>
</evidence>
<gene>
    <name evidence="9" type="ORF">SAMN04489712_106260</name>
</gene>
<sequence length="239" mass="25067">MKLVGIGVGPGDPELVTVKAVRILREADLTLVPVMALDEQGRAESVVRAYTDRAERVVFALNDRGGVTSRRAAAWDGAADRVVSAFDEGASTVAFATIGDPNVYSTFTYLAQTVRSRRPGVTVETVPGVTAMQDLAARSGTVLTEGAESLGLVPLTSGVERLRDALRTCDTVVAYKFGAVADQVVEVLKEAGRLDDAVYGARLGLPGEKVGPARDLAGPVPYLSTLIAPSPRTSRGGKL</sequence>
<dbReference type="CDD" id="cd11645">
    <property type="entry name" value="Precorrin_2_C20_MT"/>
    <property type="match status" value="1"/>
</dbReference>
<organism evidence="9 10">
    <name type="scientific">Thermomonospora echinospora</name>
    <dbReference type="NCBI Taxonomy" id="1992"/>
    <lineage>
        <taxon>Bacteria</taxon>
        <taxon>Bacillati</taxon>
        <taxon>Actinomycetota</taxon>
        <taxon>Actinomycetes</taxon>
        <taxon>Streptosporangiales</taxon>
        <taxon>Thermomonosporaceae</taxon>
        <taxon>Thermomonospora</taxon>
    </lineage>
</organism>
<comment type="pathway">
    <text evidence="1">Cofactor biosynthesis; adenosylcobalamin biosynthesis.</text>
</comment>
<dbReference type="InterPro" id="IPR035996">
    <property type="entry name" value="4pyrrol_Methylase_sf"/>
</dbReference>